<evidence type="ECO:0000256" key="1">
    <source>
        <dbReference type="SAM" id="Coils"/>
    </source>
</evidence>
<name>B2JAQ1_NOSP7</name>
<geneLocation type="plasmid" evidence="4 5">
    <name>pNPUN01</name>
</geneLocation>
<proteinExistence type="predicted"/>
<dbReference type="OrthoDB" id="9787983at2"/>
<dbReference type="FunFam" id="3.20.20.450:FF:000001">
    <property type="entry name" value="Cyclic di-GMP phosphodiesterase yahA"/>
    <property type="match status" value="1"/>
</dbReference>
<dbReference type="Gene3D" id="3.30.70.270">
    <property type="match status" value="1"/>
</dbReference>
<dbReference type="AlphaFoldDB" id="B2JAQ1"/>
<dbReference type="Proteomes" id="UP000001191">
    <property type="component" value="Plasmid pNPUN01"/>
</dbReference>
<dbReference type="SUPFAM" id="SSF141868">
    <property type="entry name" value="EAL domain-like"/>
    <property type="match status" value="1"/>
</dbReference>
<dbReference type="Gene3D" id="1.20.1290.10">
    <property type="entry name" value="AhpD-like"/>
    <property type="match status" value="1"/>
</dbReference>
<keyword evidence="1" id="KW-0175">Coiled coil</keyword>
<dbReference type="PROSITE" id="PS50887">
    <property type="entry name" value="GGDEF"/>
    <property type="match status" value="1"/>
</dbReference>
<dbReference type="HOGENOM" id="CLU_383943_0_0_3"/>
<dbReference type="NCBIfam" id="TIGR00254">
    <property type="entry name" value="GGDEF"/>
    <property type="match status" value="1"/>
</dbReference>
<dbReference type="SMART" id="SM00267">
    <property type="entry name" value="GGDEF"/>
    <property type="match status" value="1"/>
</dbReference>
<dbReference type="EMBL" id="CP001038">
    <property type="protein sequence ID" value="ACC85005.1"/>
    <property type="molecule type" value="Genomic_DNA"/>
</dbReference>
<organism evidence="4 5">
    <name type="scientific">Nostoc punctiforme (strain ATCC 29133 / PCC 73102)</name>
    <dbReference type="NCBI Taxonomy" id="63737"/>
    <lineage>
        <taxon>Bacteria</taxon>
        <taxon>Bacillati</taxon>
        <taxon>Cyanobacteriota</taxon>
        <taxon>Cyanophyceae</taxon>
        <taxon>Nostocales</taxon>
        <taxon>Nostocaceae</taxon>
        <taxon>Nostoc</taxon>
    </lineage>
</organism>
<dbReference type="Pfam" id="PF00563">
    <property type="entry name" value="EAL"/>
    <property type="match status" value="1"/>
</dbReference>
<keyword evidence="5" id="KW-1185">Reference proteome</keyword>
<dbReference type="InterPro" id="IPR043128">
    <property type="entry name" value="Rev_trsase/Diguanyl_cyclase"/>
</dbReference>
<dbReference type="InterPro" id="IPR000160">
    <property type="entry name" value="GGDEF_dom"/>
</dbReference>
<dbReference type="EnsemblBacteria" id="ACC85005">
    <property type="protein sequence ID" value="ACC85005"/>
    <property type="gene ID" value="Npun_AF138"/>
</dbReference>
<evidence type="ECO:0000313" key="5">
    <source>
        <dbReference type="Proteomes" id="UP000001191"/>
    </source>
</evidence>
<dbReference type="PROSITE" id="PS50883">
    <property type="entry name" value="EAL"/>
    <property type="match status" value="1"/>
</dbReference>
<evidence type="ECO:0000259" key="2">
    <source>
        <dbReference type="PROSITE" id="PS50883"/>
    </source>
</evidence>
<dbReference type="InterPro" id="IPR052155">
    <property type="entry name" value="Biofilm_reg_signaling"/>
</dbReference>
<feature type="domain" description="GGDEF" evidence="3">
    <location>
        <begin position="313"/>
        <end position="446"/>
    </location>
</feature>
<feature type="coiled-coil region" evidence="1">
    <location>
        <begin position="229"/>
        <end position="277"/>
    </location>
</feature>
<dbReference type="InterPro" id="IPR001633">
    <property type="entry name" value="EAL_dom"/>
</dbReference>
<evidence type="ECO:0000259" key="3">
    <source>
        <dbReference type="PROSITE" id="PS50887"/>
    </source>
</evidence>
<keyword evidence="4" id="KW-0614">Plasmid</keyword>
<dbReference type="Pfam" id="PF00990">
    <property type="entry name" value="GGDEF"/>
    <property type="match status" value="1"/>
</dbReference>
<evidence type="ECO:0000313" key="4">
    <source>
        <dbReference type="EMBL" id="ACC85005.1"/>
    </source>
</evidence>
<sequence>MRTSEQIKAEIKEKFGFVPPFFESAEENIQVLENLWQQTVCAYVNNPLSLVFKEKLSAYLSRYCAMPYCMICHSCSLYSLGVEASKVLEMIGSPPPAETDIEIHLCLLRNSINELMDLSSLSPIVEESLLYCSIYMFLEPEQSQYCRSELRLLLGSVNYQHLVTFAGYVKMCHVWVESHPEVNYQTDKRAIEHLEKLVQGEPGLSDFFSNYINKVRHEREKRAEQVAQKAKYQRIQEALQQVNGELEEKVKQPTAELSDFNMLLKQEIDKRQQAEAQLLHVVFHDSLTGLPNRTLFIQRLEQGIERVKKQPSVGLALLYLDLDRFGVVNNSLGYTSGDQLLIAFARRLEICVRSQDIFARLEADEFGILLEDIQALSDVIGFAQLLQEKLKMPFYLGSQEVFISASIGIASTTVGYEQAQILVGNANIAMHRAKSLGKASYKVFDTPMFMETNKLLQLESDLERAVENQEFRLAYQPIVSLSTNNLIGFEALIRWQHPRRGLVFPGEFISVAEETGMIVDISYWVLREACRQLYVWQQKFLNDQLAISVNISSKQLSQSNLNQEIRQILEETNLDARNLKLELTETTIVENSQSTIEKLWQLKEMGVQLHVDDFGTGYSSLSYLHHFPISVLKIDRSFINRIDTNSKNAEIVSTIITLAHNLGIDVTAEGIETLEQLELLQKLQCKYGQGYLFSKPVKASAVKSKLRPFLHEDRSYRWVH</sequence>
<dbReference type="SMART" id="SM00052">
    <property type="entry name" value="EAL"/>
    <property type="match status" value="1"/>
</dbReference>
<dbReference type="InterPro" id="IPR029032">
    <property type="entry name" value="AhpD-like"/>
</dbReference>
<protein>
    <submittedName>
        <fullName evidence="4">Diguanylate cyclase/phosphodiesterase</fullName>
    </submittedName>
</protein>
<dbReference type="InterPro" id="IPR035919">
    <property type="entry name" value="EAL_sf"/>
</dbReference>
<dbReference type="CDD" id="cd01949">
    <property type="entry name" value="GGDEF"/>
    <property type="match status" value="1"/>
</dbReference>
<dbReference type="PANTHER" id="PTHR44757:SF2">
    <property type="entry name" value="BIOFILM ARCHITECTURE MAINTENANCE PROTEIN MBAA"/>
    <property type="match status" value="1"/>
</dbReference>
<gene>
    <name evidence="4" type="ordered locus">Npun_AF138</name>
</gene>
<dbReference type="CDD" id="cd01948">
    <property type="entry name" value="EAL"/>
    <property type="match status" value="1"/>
</dbReference>
<reference evidence="5" key="1">
    <citation type="submission" date="2008-04" db="EMBL/GenBank/DDBJ databases">
        <title>Complete sequence of plasmid 1 of Nostoc punctiforme ATCC 29133.</title>
        <authorList>
            <consortium name="US DOE Joint Genome Institute"/>
            <person name="Copeland A."/>
            <person name="Lucas S."/>
            <person name="Lapidus A."/>
            <person name="Glavina del Rio T."/>
            <person name="Dalin E."/>
            <person name="Tice H."/>
            <person name="Pitluck S."/>
            <person name="Chain P."/>
            <person name="Malfatti S."/>
            <person name="Shin M."/>
            <person name="Vergez L."/>
            <person name="Schmutz J."/>
            <person name="Larimer F."/>
            <person name="Land M."/>
            <person name="Hauser L."/>
            <person name="Kyrpides N."/>
            <person name="Kim E."/>
            <person name="Meeks J.C."/>
            <person name="Elhai J."/>
            <person name="Campbell E.L."/>
            <person name="Thiel T."/>
            <person name="Longmire J."/>
            <person name="Potts M."/>
            <person name="Atlas R."/>
        </authorList>
    </citation>
    <scope>NUCLEOTIDE SEQUENCE [LARGE SCALE GENOMIC DNA]</scope>
    <source>
        <strain evidence="5">ATCC 29133 / PCC 73102</strain>
        <plasmid evidence="5">Plasmid pNPUN01</plasmid>
    </source>
</reference>
<dbReference type="KEGG" id="npu:Npun_AF138"/>
<dbReference type="SUPFAM" id="SSF55073">
    <property type="entry name" value="Nucleotide cyclase"/>
    <property type="match status" value="1"/>
</dbReference>
<dbReference type="RefSeq" id="WP_012413023.1">
    <property type="nucleotide sequence ID" value="NC_010631.1"/>
</dbReference>
<dbReference type="PANTHER" id="PTHR44757">
    <property type="entry name" value="DIGUANYLATE CYCLASE DGCP"/>
    <property type="match status" value="1"/>
</dbReference>
<dbReference type="SUPFAM" id="SSF69118">
    <property type="entry name" value="AhpD-like"/>
    <property type="match status" value="1"/>
</dbReference>
<dbReference type="Gene3D" id="3.20.20.450">
    <property type="entry name" value="EAL domain"/>
    <property type="match status" value="1"/>
</dbReference>
<dbReference type="InterPro" id="IPR029787">
    <property type="entry name" value="Nucleotide_cyclase"/>
</dbReference>
<dbReference type="PhylomeDB" id="B2JAQ1"/>
<feature type="domain" description="EAL" evidence="2">
    <location>
        <begin position="455"/>
        <end position="710"/>
    </location>
</feature>
<accession>B2JAQ1</accession>